<dbReference type="InterPro" id="IPR010343">
    <property type="entry name" value="ArAE_1"/>
</dbReference>
<keyword evidence="4 6" id="KW-1133">Transmembrane helix</keyword>
<evidence type="ECO:0000256" key="3">
    <source>
        <dbReference type="ARBA" id="ARBA00022692"/>
    </source>
</evidence>
<accession>A0ABV9DIS7</accession>
<evidence type="ECO:0000313" key="7">
    <source>
        <dbReference type="EMBL" id="MFC4558712.1"/>
    </source>
</evidence>
<dbReference type="PANTHER" id="PTHR30509">
    <property type="entry name" value="P-HYDROXYBENZOIC ACID EFFLUX PUMP SUBUNIT-RELATED"/>
    <property type="match status" value="1"/>
</dbReference>
<sequence length="359" mass="40617">MKHVKLPGSRVVKTGVSIFVTAWICVLLDWPPVFAVITAIVTIEPTVSDSIKKGIVRFPASAIGSAYAVFFISLFGNSPLTYTLAAVFTIVTCFKFKLHAGLLVATLTAVAMVEVIHSNFLISFFIRLGTTTTGLVVSTVVNMFVLPPDYTKEIARKIKALRKKTGIAVEKVFAEILADNRNNLQETEVELINQLVINGRQIETLIRFQSEETRYHPLVGTEKEQFQIAQDHLVQLQLILYHVDNLIYTPLNDLSWTSEERTLIMRAVSSLAYSLQNKTNYTPAKHQQQLKALTEIFWEDNEEITKTNKKHPTNFPPELIILYELVTIYNLVEKYYNKPQQEPDAFRAGAEKLKSEEPN</sequence>
<keyword evidence="5 6" id="KW-0472">Membrane</keyword>
<dbReference type="RefSeq" id="WP_390295802.1">
    <property type="nucleotide sequence ID" value="NZ_JBHSFU010000005.1"/>
</dbReference>
<evidence type="ECO:0000256" key="2">
    <source>
        <dbReference type="ARBA" id="ARBA00022475"/>
    </source>
</evidence>
<evidence type="ECO:0000313" key="8">
    <source>
        <dbReference type="Proteomes" id="UP001595989"/>
    </source>
</evidence>
<gene>
    <name evidence="7" type="ORF">ACFO3D_10870</name>
</gene>
<comment type="subcellular location">
    <subcellularLocation>
        <location evidence="1">Cell membrane</location>
        <topology evidence="1">Multi-pass membrane protein</topology>
    </subcellularLocation>
</comment>
<protein>
    <submittedName>
        <fullName evidence="7">Aromatic acid exporter family protein</fullName>
    </submittedName>
</protein>
<organism evidence="7 8">
    <name type="scientific">Virgibacillus kekensis</name>
    <dbReference type="NCBI Taxonomy" id="202261"/>
    <lineage>
        <taxon>Bacteria</taxon>
        <taxon>Bacillati</taxon>
        <taxon>Bacillota</taxon>
        <taxon>Bacilli</taxon>
        <taxon>Bacillales</taxon>
        <taxon>Bacillaceae</taxon>
        <taxon>Virgibacillus</taxon>
    </lineage>
</organism>
<dbReference type="Proteomes" id="UP001595989">
    <property type="component" value="Unassembled WGS sequence"/>
</dbReference>
<keyword evidence="2" id="KW-1003">Cell membrane</keyword>
<keyword evidence="8" id="KW-1185">Reference proteome</keyword>
<proteinExistence type="predicted"/>
<comment type="caution">
    <text evidence="7">The sequence shown here is derived from an EMBL/GenBank/DDBJ whole genome shotgun (WGS) entry which is preliminary data.</text>
</comment>
<evidence type="ECO:0000256" key="5">
    <source>
        <dbReference type="ARBA" id="ARBA00023136"/>
    </source>
</evidence>
<evidence type="ECO:0000256" key="4">
    <source>
        <dbReference type="ARBA" id="ARBA00022989"/>
    </source>
</evidence>
<feature type="transmembrane region" description="Helical" evidence="6">
    <location>
        <begin position="55"/>
        <end position="76"/>
    </location>
</feature>
<evidence type="ECO:0000256" key="6">
    <source>
        <dbReference type="SAM" id="Phobius"/>
    </source>
</evidence>
<dbReference type="Pfam" id="PF06081">
    <property type="entry name" value="ArAE_1"/>
    <property type="match status" value="1"/>
</dbReference>
<feature type="transmembrane region" description="Helical" evidence="6">
    <location>
        <begin position="20"/>
        <end position="43"/>
    </location>
</feature>
<keyword evidence="3 6" id="KW-0812">Transmembrane</keyword>
<evidence type="ECO:0000256" key="1">
    <source>
        <dbReference type="ARBA" id="ARBA00004651"/>
    </source>
</evidence>
<name>A0ABV9DIS7_9BACI</name>
<reference evidence="8" key="1">
    <citation type="journal article" date="2019" name="Int. J. Syst. Evol. Microbiol.">
        <title>The Global Catalogue of Microorganisms (GCM) 10K type strain sequencing project: providing services to taxonomists for standard genome sequencing and annotation.</title>
        <authorList>
            <consortium name="The Broad Institute Genomics Platform"/>
            <consortium name="The Broad Institute Genome Sequencing Center for Infectious Disease"/>
            <person name="Wu L."/>
            <person name="Ma J."/>
        </authorList>
    </citation>
    <scope>NUCLEOTIDE SEQUENCE [LARGE SCALE GENOMIC DNA]</scope>
    <source>
        <strain evidence="8">CGMCC 4.7426</strain>
    </source>
</reference>
<feature type="transmembrane region" description="Helical" evidence="6">
    <location>
        <begin position="82"/>
        <end position="112"/>
    </location>
</feature>
<feature type="transmembrane region" description="Helical" evidence="6">
    <location>
        <begin position="124"/>
        <end position="146"/>
    </location>
</feature>
<dbReference type="PANTHER" id="PTHR30509:SF9">
    <property type="entry name" value="MULTIDRUG RESISTANCE PROTEIN MDTO"/>
    <property type="match status" value="1"/>
</dbReference>
<dbReference type="EMBL" id="JBHSFU010000005">
    <property type="protein sequence ID" value="MFC4558712.1"/>
    <property type="molecule type" value="Genomic_DNA"/>
</dbReference>